<dbReference type="CDD" id="cd00118">
    <property type="entry name" value="LysM"/>
    <property type="match status" value="2"/>
</dbReference>
<feature type="domain" description="LysM" evidence="3">
    <location>
        <begin position="126"/>
        <end position="170"/>
    </location>
</feature>
<feature type="domain" description="LysM" evidence="3">
    <location>
        <begin position="78"/>
        <end position="122"/>
    </location>
</feature>
<dbReference type="PROSITE" id="PS51782">
    <property type="entry name" value="LYSM"/>
    <property type="match status" value="2"/>
</dbReference>
<proteinExistence type="inferred from homology"/>
<protein>
    <submittedName>
        <fullName evidence="4">Murein DD-endopeptidase MepM and murein hydrolase activator NlpD, contain LysM domain</fullName>
    </submittedName>
</protein>
<evidence type="ECO:0000313" key="4">
    <source>
        <dbReference type="EMBL" id="SDD56109.1"/>
    </source>
</evidence>
<dbReference type="CDD" id="cd12797">
    <property type="entry name" value="M23_peptidase"/>
    <property type="match status" value="1"/>
</dbReference>
<dbReference type="InterPro" id="IPR050570">
    <property type="entry name" value="Cell_wall_metabolism_enzyme"/>
</dbReference>
<dbReference type="SUPFAM" id="SSF51261">
    <property type="entry name" value="Duplicated hybrid motif"/>
    <property type="match status" value="1"/>
</dbReference>
<dbReference type="Pfam" id="PF01476">
    <property type="entry name" value="LysM"/>
    <property type="match status" value="2"/>
</dbReference>
<dbReference type="PANTHER" id="PTHR21666:SF263">
    <property type="entry name" value="MUREIN HYDROLASE ACTIVATOR NLPD"/>
    <property type="match status" value="1"/>
</dbReference>
<dbReference type="Proteomes" id="UP000183685">
    <property type="component" value="Unassembled WGS sequence"/>
</dbReference>
<organism evidence="4 5">
    <name type="scientific">Kordiimonas lacus</name>
    <dbReference type="NCBI Taxonomy" id="637679"/>
    <lineage>
        <taxon>Bacteria</taxon>
        <taxon>Pseudomonadati</taxon>
        <taxon>Pseudomonadota</taxon>
        <taxon>Alphaproteobacteria</taxon>
        <taxon>Kordiimonadales</taxon>
        <taxon>Kordiimonadaceae</taxon>
        <taxon>Kordiimonas</taxon>
    </lineage>
</organism>
<dbReference type="InterPro" id="IPR011055">
    <property type="entry name" value="Dup_hybrid_motif"/>
</dbReference>
<dbReference type="RefSeq" id="WP_068305610.1">
    <property type="nucleotide sequence ID" value="NZ_DAIOMO010000001.1"/>
</dbReference>
<evidence type="ECO:0000256" key="2">
    <source>
        <dbReference type="SAM" id="MobiDB-lite"/>
    </source>
</evidence>
<dbReference type="OrthoDB" id="9795421at2"/>
<evidence type="ECO:0000313" key="5">
    <source>
        <dbReference type="Proteomes" id="UP000183685"/>
    </source>
</evidence>
<accession>A0A1G6VRE4</accession>
<dbReference type="Gene3D" id="3.10.350.10">
    <property type="entry name" value="LysM domain"/>
    <property type="match status" value="2"/>
</dbReference>
<name>A0A1G6VRE4_9PROT</name>
<dbReference type="InterPro" id="IPR018392">
    <property type="entry name" value="LysM"/>
</dbReference>
<keyword evidence="5" id="KW-1185">Reference proteome</keyword>
<feature type="compositionally biased region" description="Polar residues" evidence="2">
    <location>
        <begin position="177"/>
        <end position="186"/>
    </location>
</feature>
<dbReference type="PANTHER" id="PTHR21666">
    <property type="entry name" value="PEPTIDASE-RELATED"/>
    <property type="match status" value="1"/>
</dbReference>
<evidence type="ECO:0000259" key="3">
    <source>
        <dbReference type="PROSITE" id="PS51782"/>
    </source>
</evidence>
<comment type="similarity">
    <text evidence="1">Belongs to the E.coli NlpD/Haemophilus LppB family.</text>
</comment>
<keyword evidence="4" id="KW-0378">Hydrolase</keyword>
<dbReference type="AlphaFoldDB" id="A0A1G6VRE4"/>
<dbReference type="Gene3D" id="2.70.70.10">
    <property type="entry name" value="Glucose Permease (Domain IIA)"/>
    <property type="match status" value="1"/>
</dbReference>
<feature type="compositionally biased region" description="Low complexity" evidence="2">
    <location>
        <begin position="187"/>
        <end position="202"/>
    </location>
</feature>
<dbReference type="InterPro" id="IPR016047">
    <property type="entry name" value="M23ase_b-sheet_dom"/>
</dbReference>
<dbReference type="InterPro" id="IPR036779">
    <property type="entry name" value="LysM_dom_sf"/>
</dbReference>
<reference evidence="4 5" key="1">
    <citation type="submission" date="2016-10" db="EMBL/GenBank/DDBJ databases">
        <authorList>
            <person name="de Groot N.N."/>
        </authorList>
    </citation>
    <scope>NUCLEOTIDE SEQUENCE [LARGE SCALE GENOMIC DNA]</scope>
    <source>
        <strain evidence="4 5">CGMCC 1.9109</strain>
    </source>
</reference>
<dbReference type="SMART" id="SM00257">
    <property type="entry name" value="LysM"/>
    <property type="match status" value="2"/>
</dbReference>
<evidence type="ECO:0000256" key="1">
    <source>
        <dbReference type="ARBA" id="ARBA00038420"/>
    </source>
</evidence>
<dbReference type="STRING" id="637679.GCA_001550055_02542"/>
<dbReference type="EMBL" id="FNAK01000002">
    <property type="protein sequence ID" value="SDD56109.1"/>
    <property type="molecule type" value="Genomic_DNA"/>
</dbReference>
<dbReference type="Pfam" id="PF01551">
    <property type="entry name" value="Peptidase_M23"/>
    <property type="match status" value="1"/>
</dbReference>
<feature type="region of interest" description="Disordered" evidence="2">
    <location>
        <begin position="175"/>
        <end position="216"/>
    </location>
</feature>
<gene>
    <name evidence="4" type="ORF">SAMN04488071_0827</name>
</gene>
<dbReference type="PROSITE" id="PS51257">
    <property type="entry name" value="PROKAR_LIPOPROTEIN"/>
    <property type="match status" value="1"/>
</dbReference>
<sequence length="344" mass="37137">MRLSALILLAFSVSACSTIDKRIIRPVFGSLTSPKTKNAPFPVPLPRTKPSVPNRSYASASKPAPAVTSRSTVQSSGATHVVRKGDTLYAISRRYGVPVRDLISLNRFRSPYTLEIGQKVKVPTAQVYVVKKGDTGYSISRRFGVNVSALMRENGIKAPYRLEIGQRLKLPGGASSAPVQTASASSPTVVRPAQTTRRTVARPTPPPRTSSGFDWPVQGRLASRFGPKQDGLHNDGINILARQGTPVKAAEAGVVVYASNALEGYGHLLLVKHSDGWITAYAHNERLLVREGQTVSKGQIIARVGNTGGVTEPQLHFEIRKGRRALDPLRYLSRAQADAAMTGR</sequence>
<dbReference type="GO" id="GO:0004222">
    <property type="term" value="F:metalloendopeptidase activity"/>
    <property type="evidence" value="ECO:0007669"/>
    <property type="project" value="TreeGrafter"/>
</dbReference>
<feature type="region of interest" description="Disordered" evidence="2">
    <location>
        <begin position="39"/>
        <end position="72"/>
    </location>
</feature>